<feature type="domain" description="Tr-type G" evidence="6">
    <location>
        <begin position="38"/>
        <end position="331"/>
    </location>
</feature>
<dbReference type="InterPro" id="IPR035647">
    <property type="entry name" value="EFG_III/V"/>
</dbReference>
<dbReference type="GO" id="GO:0003924">
    <property type="term" value="F:GTPase activity"/>
    <property type="evidence" value="ECO:0007669"/>
    <property type="project" value="UniProtKB-UniRule"/>
</dbReference>
<dbReference type="InterPro" id="IPR014721">
    <property type="entry name" value="Ribsml_uS5_D2-typ_fold_subgr"/>
</dbReference>
<evidence type="ECO:0000256" key="5">
    <source>
        <dbReference type="HAMAP-Rule" id="MF_03059"/>
    </source>
</evidence>
<feature type="binding site" evidence="5">
    <location>
        <begin position="111"/>
        <end position="115"/>
    </location>
    <ligand>
        <name>GTP</name>
        <dbReference type="ChEBI" id="CHEBI:37565"/>
    </ligand>
</feature>
<dbReference type="InterPro" id="IPR009000">
    <property type="entry name" value="Transl_B-barrel_sf"/>
</dbReference>
<evidence type="ECO:0000313" key="8">
    <source>
        <dbReference type="Proteomes" id="UP000033140"/>
    </source>
</evidence>
<dbReference type="PROSITE" id="PS00301">
    <property type="entry name" value="G_TR_1"/>
    <property type="match status" value="1"/>
</dbReference>
<dbReference type="GO" id="GO:0032543">
    <property type="term" value="P:mitochondrial translation"/>
    <property type="evidence" value="ECO:0007669"/>
    <property type="project" value="UniProtKB-UniRule"/>
</dbReference>
<dbReference type="InterPro" id="IPR005225">
    <property type="entry name" value="Small_GTP-bd"/>
</dbReference>
<dbReference type="InterPro" id="IPR031157">
    <property type="entry name" value="G_TR_CS"/>
</dbReference>
<dbReference type="GO" id="GO:0032790">
    <property type="term" value="P:ribosome disassembly"/>
    <property type="evidence" value="ECO:0007669"/>
    <property type="project" value="UniProtKB-UniRule"/>
</dbReference>
<dbReference type="OMA" id="YAGNIMG"/>
<sequence>MLRSPIPRLCCRSLRRPVTWIINHRTYAAVAAEDIPVSRLRNIGIIAHIDAGKTTTTERMLYYSGYTRRIGDVDEGNTVMDYLPAERQRGITITSAAITFPWRNYRLNLIDTPGHADFTFEVARSLRVLDGAVTILDAVAGVEAQTEKVWRQASAHQIPRIVFVNKMDRTGAGFGRTVREVATKLARGGAKVGCLQIPVFENGVEGGAFIGVVDVMDGIVLTWPSDGKSDGRDVKAVPVASYPSPALQEETAKARGALVDTLAELDEEVMELYLEHENAIPTAALKKAIRRCTLGNTLIPILTGASFRNIGVQPLLDAVLDYLPCPADRPPAAITLQGKPGELDDKKNDLCALAFKVVHDPRKGAMVFVRVYSGKLAMGTPITNTVTVGEVPMKERANKLLRMYAMDSEEVTEITAGNIGVILGLKHAKTGTTIISSRDSRTTLQLHPIPTPPPVFIRSLEPTTLSDAKGLDLALEMALREDPSLHVTRDDETGQVLLSGMGELHLEVVRERLLGEFGAKAEMGDLRIGYRETVNGMSAEMEKQVDKEFGAGKRGTASAKAMVEPYEEEEVEEVEVKKTKKVSKKKSKGFGGAPEEMELTRTRTVNGNKITTIIPAGILLPGDLIHGEVHSTLQMAAEVALVRGPLFSAQLHATHVTVAVKDLLTTDPAPTLTALSQAGRLAVVEAIKSVGTGVVEPVMAVTVTVGEKDLGGVVGDISGTRGGTILSLDEDASSDISSVDLDRVYAPPDSTYNARSSTDESAQVRVVKALVPLREMIGYNKSLRSLTGGRGSFQMSVEKFERVNRDKEREVLKEVRGGFDF</sequence>
<dbReference type="InterPro" id="IPR053905">
    <property type="entry name" value="EF-G-like_DII"/>
</dbReference>
<dbReference type="GO" id="GO:0005525">
    <property type="term" value="F:GTP binding"/>
    <property type="evidence" value="ECO:0007669"/>
    <property type="project" value="UniProtKB-UniRule"/>
</dbReference>
<dbReference type="CDD" id="cd03713">
    <property type="entry name" value="EFG_mtEFG_C"/>
    <property type="match status" value="1"/>
</dbReference>
<keyword evidence="4 5" id="KW-0342">GTP-binding</keyword>
<keyword evidence="8" id="KW-1185">Reference proteome</keyword>
<reference evidence="7 8" key="1">
    <citation type="journal article" date="2011" name="J. Gen. Appl. Microbiol.">
        <title>Draft genome sequencing of the enigmatic yeast Saitoella complicata.</title>
        <authorList>
            <person name="Nishida H."/>
            <person name="Hamamoto M."/>
            <person name="Sugiyama J."/>
        </authorList>
    </citation>
    <scope>NUCLEOTIDE SEQUENCE [LARGE SCALE GENOMIC DNA]</scope>
    <source>
        <strain evidence="7 8">NRRL Y-17804</strain>
    </source>
</reference>
<dbReference type="PANTHER" id="PTHR43261">
    <property type="entry name" value="TRANSLATION ELONGATION FACTOR G-RELATED"/>
    <property type="match status" value="1"/>
</dbReference>
<name>A0A0E9NNR2_SAICN</name>
<feature type="binding site" evidence="5">
    <location>
        <begin position="47"/>
        <end position="54"/>
    </location>
    <ligand>
        <name>GTP</name>
        <dbReference type="ChEBI" id="CHEBI:37565"/>
    </ligand>
</feature>
<dbReference type="Gene3D" id="2.40.30.10">
    <property type="entry name" value="Translation factors"/>
    <property type="match status" value="1"/>
</dbReference>
<comment type="function">
    <text evidence="5">Mitochondrial GTPase that mediates the disassembly of ribosomes from messenger RNA at the termination of mitochondrial protein biosynthesis. Not involved in the GTP-dependent ribosomal translocation step during translation elongation.</text>
</comment>
<dbReference type="InterPro" id="IPR000640">
    <property type="entry name" value="EFG_V-like"/>
</dbReference>
<dbReference type="InterPro" id="IPR035649">
    <property type="entry name" value="EFG_V"/>
</dbReference>
<reference evidence="7 8" key="3">
    <citation type="journal article" date="2015" name="Genome Announc.">
        <title>Draft Genome Sequence of the Archiascomycetous Yeast Saitoella complicata.</title>
        <authorList>
            <person name="Yamauchi K."/>
            <person name="Kondo S."/>
            <person name="Hamamoto M."/>
            <person name="Takahashi Y."/>
            <person name="Ogura Y."/>
            <person name="Hayashi T."/>
            <person name="Nishida H."/>
        </authorList>
    </citation>
    <scope>NUCLEOTIDE SEQUENCE [LARGE SCALE GENOMIC DNA]</scope>
    <source>
        <strain evidence="7 8">NRRL Y-17804</strain>
    </source>
</reference>
<evidence type="ECO:0000313" key="7">
    <source>
        <dbReference type="EMBL" id="GAO51464.1"/>
    </source>
</evidence>
<dbReference type="CDD" id="cd16262">
    <property type="entry name" value="EFG_III"/>
    <property type="match status" value="1"/>
</dbReference>
<evidence type="ECO:0000256" key="1">
    <source>
        <dbReference type="ARBA" id="ARBA00022741"/>
    </source>
</evidence>
<dbReference type="InterPro" id="IPR000795">
    <property type="entry name" value="T_Tr_GTP-bd_dom"/>
</dbReference>
<evidence type="ECO:0000259" key="6">
    <source>
        <dbReference type="PROSITE" id="PS51722"/>
    </source>
</evidence>
<proteinExistence type="inferred from homology"/>
<dbReference type="Pfam" id="PF22042">
    <property type="entry name" value="EF-G_D2"/>
    <property type="match status" value="1"/>
</dbReference>
<dbReference type="AlphaFoldDB" id="A0A0E9NNR2"/>
<comment type="subcellular location">
    <subcellularLocation>
        <location evidence="5">Mitochondrion</location>
    </subcellularLocation>
</comment>
<accession>A0A0E9NNR2</accession>
<dbReference type="FunFam" id="3.40.50.300:FF:000514">
    <property type="entry name" value="Ribosome-releasing factor 2, mitochondrial"/>
    <property type="match status" value="1"/>
</dbReference>
<dbReference type="EMBL" id="BACD03000046">
    <property type="protein sequence ID" value="GAO51464.1"/>
    <property type="molecule type" value="Genomic_DNA"/>
</dbReference>
<keyword evidence="3 5" id="KW-0496">Mitochondrion</keyword>
<dbReference type="Pfam" id="PF14492">
    <property type="entry name" value="EFG_III"/>
    <property type="match status" value="1"/>
</dbReference>
<dbReference type="Gene3D" id="3.30.230.10">
    <property type="match status" value="2"/>
</dbReference>
<dbReference type="InterPro" id="IPR009022">
    <property type="entry name" value="EFG_III"/>
</dbReference>
<dbReference type="GO" id="GO:0005759">
    <property type="term" value="C:mitochondrial matrix"/>
    <property type="evidence" value="ECO:0007669"/>
    <property type="project" value="UniProtKB-ARBA"/>
</dbReference>
<dbReference type="STRING" id="698492.A0A0E9NNR2"/>
<reference evidence="7 8" key="2">
    <citation type="journal article" date="2014" name="J. Gen. Appl. Microbiol.">
        <title>The early diverging ascomycetous budding yeast Saitoella complicata has three histone deacetylases belonging to the Clr6, Hos2, and Rpd3 lineages.</title>
        <authorList>
            <person name="Nishida H."/>
            <person name="Matsumoto T."/>
            <person name="Kondo S."/>
            <person name="Hamamoto M."/>
            <person name="Yoshikawa H."/>
        </authorList>
    </citation>
    <scope>NUCLEOTIDE SEQUENCE [LARGE SCALE GENOMIC DNA]</scope>
    <source>
        <strain evidence="7 8">NRRL Y-17804</strain>
    </source>
</reference>
<dbReference type="PRINTS" id="PR00315">
    <property type="entry name" value="ELONGATNFCT"/>
</dbReference>
<protein>
    <recommendedName>
        <fullName evidence="5">Ribosome-releasing factor 2, mitochondrial</fullName>
        <shortName evidence="5">RRF2mt</shortName>
    </recommendedName>
    <alternativeName>
        <fullName evidence="5">Elongation factor G 2, mitochondrial</fullName>
        <shortName evidence="5">EF-G2mt</shortName>
        <shortName evidence="5">mEF-G 2</shortName>
    </alternativeName>
</protein>
<evidence type="ECO:0000256" key="3">
    <source>
        <dbReference type="ARBA" id="ARBA00023128"/>
    </source>
</evidence>
<dbReference type="NCBIfam" id="TIGR00231">
    <property type="entry name" value="small_GTP"/>
    <property type="match status" value="1"/>
</dbReference>
<dbReference type="PANTHER" id="PTHR43261:SF1">
    <property type="entry name" value="RIBOSOME-RELEASING FACTOR 2, MITOCHONDRIAL"/>
    <property type="match status" value="1"/>
</dbReference>
<dbReference type="HAMAP" id="MF_03059">
    <property type="entry name" value="mEF_G_2"/>
    <property type="match status" value="1"/>
</dbReference>
<dbReference type="Pfam" id="PF00009">
    <property type="entry name" value="GTP_EFTU"/>
    <property type="match status" value="1"/>
</dbReference>
<keyword evidence="1 5" id="KW-0547">Nucleotide-binding</keyword>
<gene>
    <name evidence="5" type="primary">MEF2</name>
    <name evidence="7" type="ORF">G7K_5564-t1</name>
</gene>
<dbReference type="SUPFAM" id="SSF52540">
    <property type="entry name" value="P-loop containing nucleoside triphosphate hydrolases"/>
    <property type="match status" value="1"/>
</dbReference>
<dbReference type="Gene3D" id="3.30.70.240">
    <property type="match status" value="2"/>
</dbReference>
<comment type="similarity">
    <text evidence="5">Belongs to the TRAFAC class translation factor GTPase superfamily. Classic translation factor GTPase family. EF-G/EF-2 subfamily.</text>
</comment>
<dbReference type="InterPro" id="IPR030851">
    <property type="entry name" value="EFG2"/>
</dbReference>
<dbReference type="PROSITE" id="PS51722">
    <property type="entry name" value="G_TR_2"/>
    <property type="match status" value="1"/>
</dbReference>
<keyword evidence="2 5" id="KW-0648">Protein biosynthesis</keyword>
<dbReference type="SUPFAM" id="SSF54980">
    <property type="entry name" value="EF-G C-terminal domain-like"/>
    <property type="match status" value="2"/>
</dbReference>
<dbReference type="InterPro" id="IPR041095">
    <property type="entry name" value="EFG_II"/>
</dbReference>
<feature type="binding site" evidence="5">
    <location>
        <begin position="165"/>
        <end position="168"/>
    </location>
    <ligand>
        <name>GTP</name>
        <dbReference type="ChEBI" id="CHEBI:37565"/>
    </ligand>
</feature>
<dbReference type="SUPFAM" id="SSF50447">
    <property type="entry name" value="Translation proteins"/>
    <property type="match status" value="1"/>
</dbReference>
<dbReference type="Pfam" id="PF00679">
    <property type="entry name" value="EFG_C"/>
    <property type="match status" value="1"/>
</dbReference>
<dbReference type="Proteomes" id="UP000033140">
    <property type="component" value="Unassembled WGS sequence"/>
</dbReference>
<dbReference type="InterPro" id="IPR027417">
    <property type="entry name" value="P-loop_NTPase"/>
</dbReference>
<organism evidence="7 8">
    <name type="scientific">Saitoella complicata (strain BCRC 22490 / CBS 7301 / JCM 7358 / NBRC 10748 / NRRL Y-17804)</name>
    <dbReference type="NCBI Taxonomy" id="698492"/>
    <lineage>
        <taxon>Eukaryota</taxon>
        <taxon>Fungi</taxon>
        <taxon>Dikarya</taxon>
        <taxon>Ascomycota</taxon>
        <taxon>Taphrinomycotina</taxon>
        <taxon>Taphrinomycotina incertae sedis</taxon>
        <taxon>Saitoella</taxon>
    </lineage>
</organism>
<evidence type="ECO:0000256" key="2">
    <source>
        <dbReference type="ARBA" id="ARBA00022917"/>
    </source>
</evidence>
<dbReference type="Gene3D" id="3.40.50.300">
    <property type="entry name" value="P-loop containing nucleotide triphosphate hydrolases"/>
    <property type="match status" value="1"/>
</dbReference>
<evidence type="ECO:0000256" key="4">
    <source>
        <dbReference type="ARBA" id="ARBA00023134"/>
    </source>
</evidence>
<dbReference type="Gene3D" id="3.30.70.870">
    <property type="entry name" value="Elongation Factor G (Translational Gtpase), domain 3"/>
    <property type="match status" value="1"/>
</dbReference>
<dbReference type="SMART" id="SM00838">
    <property type="entry name" value="EFG_C"/>
    <property type="match status" value="1"/>
</dbReference>
<dbReference type="CDD" id="cd01886">
    <property type="entry name" value="EF-G"/>
    <property type="match status" value="1"/>
</dbReference>
<comment type="caution">
    <text evidence="7">The sequence shown here is derived from an EMBL/GenBank/DDBJ whole genome shotgun (WGS) entry which is preliminary data.</text>
</comment>